<dbReference type="InterPro" id="IPR035986">
    <property type="entry name" value="PKD_dom_sf"/>
</dbReference>
<dbReference type="OrthoDB" id="9765926at2"/>
<reference evidence="4 5" key="1">
    <citation type="journal article" date="2011" name="Stand. Genomic Sci.">
        <title>Complete genome sequence of Haliscomenobacter hydrossis type strain (O).</title>
        <authorList>
            <consortium name="US DOE Joint Genome Institute (JGI-PGF)"/>
            <person name="Daligault H."/>
            <person name="Lapidus A."/>
            <person name="Zeytun A."/>
            <person name="Nolan M."/>
            <person name="Lucas S."/>
            <person name="Del Rio T.G."/>
            <person name="Tice H."/>
            <person name="Cheng J.F."/>
            <person name="Tapia R."/>
            <person name="Han C."/>
            <person name="Goodwin L."/>
            <person name="Pitluck S."/>
            <person name="Liolios K."/>
            <person name="Pagani I."/>
            <person name="Ivanova N."/>
            <person name="Huntemann M."/>
            <person name="Mavromatis K."/>
            <person name="Mikhailova N."/>
            <person name="Pati A."/>
            <person name="Chen A."/>
            <person name="Palaniappan K."/>
            <person name="Land M."/>
            <person name="Hauser L."/>
            <person name="Brambilla E.M."/>
            <person name="Rohde M."/>
            <person name="Verbarg S."/>
            <person name="Goker M."/>
            <person name="Bristow J."/>
            <person name="Eisen J.A."/>
            <person name="Markowitz V."/>
            <person name="Hugenholtz P."/>
            <person name="Kyrpides N.C."/>
            <person name="Klenk H.P."/>
            <person name="Woyke T."/>
        </authorList>
    </citation>
    <scope>NUCLEOTIDE SEQUENCE [LARGE SCALE GENOMIC DNA]</scope>
    <source>
        <strain evidence="5">ATCC 27775 / DSM 1100 / LMG 10767 / O</strain>
    </source>
</reference>
<feature type="signal peptide" evidence="2">
    <location>
        <begin position="1"/>
        <end position="23"/>
    </location>
</feature>
<feature type="region of interest" description="Disordered" evidence="1">
    <location>
        <begin position="94"/>
        <end position="131"/>
    </location>
</feature>
<dbReference type="InterPro" id="IPR000601">
    <property type="entry name" value="PKD_dom"/>
</dbReference>
<dbReference type="PROSITE" id="PS50093">
    <property type="entry name" value="PKD"/>
    <property type="match status" value="2"/>
</dbReference>
<evidence type="ECO:0000256" key="1">
    <source>
        <dbReference type="SAM" id="MobiDB-lite"/>
    </source>
</evidence>
<evidence type="ECO:0000256" key="2">
    <source>
        <dbReference type="SAM" id="SignalP"/>
    </source>
</evidence>
<dbReference type="InterPro" id="IPR044023">
    <property type="entry name" value="Ig_7"/>
</dbReference>
<sequence>MKKTTTRLLMLSLCLLLSQLLWSQNQGVKVNNGKLITISQALNTSKTGDKVVTLRASSGDKFRWNTGESTQAIEVPYSSKERYTVDIEEKDGRRTSLTTSLSSDVLPRKVTKPGSAQLSAPDPQPGCPSSSLTGSYSRICAGTTLQLSANGGTSYLWSTGQTSSSIQVTPTENINYTVTITFSDPEESLFCQDIKSTGLIEVIEQPTAVINGGGGNLCGGGAAVLTAGGGDTYLWNTGATSATITVSPASTSLYSVTATKAGLCSDDASTTVNVTPFNPAISGLSTVCLGYGTQLTASGGTSYVWSNGFQSSSINVGPTSPGTYAYSVTITNGSCSAVRSHTLTVNPSPSASISGPAGACYNGSIALSASGGGTYSWSTGATTAGINVAALQNTQSFTVTVSNSYGCHSSESKTVSVYEPPSLDGTLSVCAGQAANLSVTGGSSYSWNTGETTASISPYPSSTSIYRVTVSDPNACTYVLSKTVSVSNLPNARISGPNTTCAGQNVSLTAFGGSSYLWSTGANTATINVSPGSTTTYTVTVSSSGGCVGSASQVISVHPLPLGNIAGASSVCPGQSTTLSASGGSTYLWNTGASSAAIEVSPTQNTNYTVSITNAQGCTLVKSHSVAVNITGSASNDGPLTCTKTTATLLGTSSAQGASYRWKNASGVEIATTPGTAVTTAGVYTLEITAAGGCTYTTATEVVQDLQIPQVSANSSGMLTCVQSSINLLGTSSASPASYEWRNGSGTLIANTLNASTTQTGTYTLQVTAANGCSNTASTTVTADLATPQVSVQHDGSLTCAKPSAILSASSSSSGLQYTWKDAAGNPLGTGSSIQVTNSGTYWLEAKGTNGCIVNQSIALTQSGTLPTVNVSLSTSGCHFTLQGSSTTAGVSYSWTNQNGRVVATTPSFTTNQASIYTLKVSTASGCSKQASINAGNSETTVSMSIGGVSQGYLTYHKTNLTCTKNSVVLSASSADVIDSYLWKSPSGAYLSYSSNLTVTQAGTYLLQAGTENGCPQIHEVLVERINTMPAAQISGDSTVCRYASTNLSIFVSGGTYQWSNGSSSFSINTGAVVNDVSFAVTVTLGSCQKIYPRTVRVEGQAPSGTGTAGPTQPCTHIPVTYSASGGSQYKWSSGETTSTVSVPNGFTSTSWVNYWVDISDQYGCSTRRSFTVKPKISPVVTVSGVPTAPFCEQALINLTATGGGTYLWSSGETTANLQKTLSASSSLNVKVTAANGCAITKPINIEVVPRPIPQILGGDIACAGGSTTLSATGGSTYLWSNNATTSSIALTQPTTTQAYSVTVSTQPGCSGVAQKTVIVPAALSLNYTLANLEDCTANNASVQPIVTGGQGNISLSIARYGELYFSPSLNGLRSGTYVLKAEDNQQCIALKEVVIEEKQPAPAIDLPDVEVCAGATASLSINNAAAYTTFLWSNGATTSSIMVSPTTITTYTITATASNGCQAMDQVVVRVNPILTAIAEGSGTFCLPFGSSANATLFASVNGGTAPYTYQWYSGQTTASISVSTPASAGFGVVVTDSKGCTASASASVIVIPLPQAQITGGEINCYGNSTTLTATGGQSYLWSTGATTASIAVTPSSSTYYSVTVSNGTCAAVPTGKMVQVPAALSLSYQLQNDQDCTPNNTNIIPLPSNAQGAVGYVIAPQGTLDFSTNLQALGSGVYTLTALDANNCAASTTVNINEKLPPAPISLSNAEVCAGTPATLSVSGAPASGVSYSWTVPSGASNPGNIASFSTLIAGTYTVTMTDNEGCAVSATASVNVIPFPEVQITGGEINCYGLSTTLTATGGQAYLWSTGSTTTSIAINQPTQTATYTVTVTNGGVCSVVAEKIVLVPEVLSVSYALANDDDCILNNVIILPTSNAQGEVHYQLALQGSSDFSDDLQGKGSGNYTLKATDENGCEAILLFTINEVQSFLTLTYELDNPDDCIQGNAQLQVNAQNGHGPVEIRINPNGNPDTIFTVSSGTYAVFAIDSAGCQDSIVITVDEKLPSNAGYNLFNLDDCHPNNTMIIAKGNSARGEIKYKLDTGEVTADSIFNNVIPGYHSLFILDSLGCKDSILIVVPDESQIQYVHQDVSHCDTTDGNLLFFNLPFSPEITYQYSVDSGKTWLASRNFTTLSPGAHVPSIKKLPANCIVYGDTLLLGDTCRLYPLAGFTKDTLLITSPEQLLRFPWKVETPKWFKDSFDLNVRLEGTGYPHFVENGQNANLRASQSFILHNYPSTFNGLDKDSIGMASTAGQDRYPVVYTFKLTPGPRNKVIIDPKHEQISVLVALGELTTYIEENIFICKGEEQTLDAGLGMCYNWSDGHTESPRVVQPNVTTDYYVTIIDQSGKVTVKHFTVNVMDFSVNIQLDHSDQVCKKNEFKLFAKVEGSNMNFTYNWNVSGVTPTEVIIIPELGDRTEPFSVTVTGTIGNKQCVQEDDISVEEVRAQLEDQICENIRTKLLSLGFIGYPIEVVETIPLQPKPEQRSTCEVIDRAQATINLGEQRYDLGIEMCNLVNSIKEKGYSSTGYITSNADFCGENWFETLYNQYSSNNEDYDVFFHVDNCKDGEAILFVKINPNYLLILSPDNPVMSNPQDVVAQEYIESLEDSSCKDCPDWVKEIWNDDYTPGQGAIFGYIAPAIPIFVVGDGGPLVPIGDIIIGMVAAIAISADLALQTHITYVAHNETKDTYYCGRTRGYGTRTEIKDRRIGGHHHVVKFKYTTWVDQALNGEIGRLCIRGREQQLIDFYGGALSDPEVRSQHVNPRCENLIRGVAKLNPMGYFYHWCSTIKFGEIYPYTGARLQDIEDFVRRNEDWIKKKFKF</sequence>
<feature type="domain" description="PKD" evidence="3">
    <location>
        <begin position="725"/>
        <end position="782"/>
    </location>
</feature>
<dbReference type="STRING" id="760192.Halhy_3381"/>
<dbReference type="EMBL" id="CP002691">
    <property type="protein sequence ID" value="AEE51239.1"/>
    <property type="molecule type" value="Genomic_DNA"/>
</dbReference>
<dbReference type="Proteomes" id="UP000008461">
    <property type="component" value="Chromosome"/>
</dbReference>
<accession>F4KUF7</accession>
<keyword evidence="5" id="KW-1185">Reference proteome</keyword>
<dbReference type="SMART" id="SM00089">
    <property type="entry name" value="PKD"/>
    <property type="match status" value="7"/>
</dbReference>
<feature type="domain" description="PKD" evidence="3">
    <location>
        <begin position="1726"/>
        <end position="1780"/>
    </location>
</feature>
<evidence type="ECO:0000259" key="3">
    <source>
        <dbReference type="PROSITE" id="PS50093"/>
    </source>
</evidence>
<keyword evidence="2" id="KW-0732">Signal</keyword>
<dbReference type="InterPro" id="IPR013783">
    <property type="entry name" value="Ig-like_fold"/>
</dbReference>
<dbReference type="KEGG" id="hhy:Halhy_3381"/>
<dbReference type="SUPFAM" id="SSF49299">
    <property type="entry name" value="PKD domain"/>
    <property type="match status" value="2"/>
</dbReference>
<feature type="chain" id="PRO_5003317119" evidence="2">
    <location>
        <begin position="24"/>
        <end position="2822"/>
    </location>
</feature>
<dbReference type="HOGENOM" id="CLU_226767_0_0_10"/>
<organism evidence="4 5">
    <name type="scientific">Haliscomenobacter hydrossis (strain ATCC 27775 / DSM 1100 / LMG 10767 / O)</name>
    <dbReference type="NCBI Taxonomy" id="760192"/>
    <lineage>
        <taxon>Bacteria</taxon>
        <taxon>Pseudomonadati</taxon>
        <taxon>Bacteroidota</taxon>
        <taxon>Saprospiria</taxon>
        <taxon>Saprospirales</taxon>
        <taxon>Haliscomenobacteraceae</taxon>
        <taxon>Haliscomenobacter</taxon>
    </lineage>
</organism>
<reference key="2">
    <citation type="submission" date="2011-04" db="EMBL/GenBank/DDBJ databases">
        <title>Complete sequence of chromosome of Haliscomenobacter hydrossis DSM 1100.</title>
        <authorList>
            <consortium name="US DOE Joint Genome Institute (JGI-PGF)"/>
            <person name="Lucas S."/>
            <person name="Han J."/>
            <person name="Lapidus A."/>
            <person name="Bruce D."/>
            <person name="Goodwin L."/>
            <person name="Pitluck S."/>
            <person name="Peters L."/>
            <person name="Kyrpides N."/>
            <person name="Mavromatis K."/>
            <person name="Ivanova N."/>
            <person name="Ovchinnikova G."/>
            <person name="Pagani I."/>
            <person name="Daligault H."/>
            <person name="Detter J.C."/>
            <person name="Han C."/>
            <person name="Land M."/>
            <person name="Hauser L."/>
            <person name="Markowitz V."/>
            <person name="Cheng J.-F."/>
            <person name="Hugenholtz P."/>
            <person name="Woyke T."/>
            <person name="Wu D."/>
            <person name="Verbarg S."/>
            <person name="Frueling A."/>
            <person name="Brambilla E."/>
            <person name="Klenk H.-P."/>
            <person name="Eisen J.A."/>
        </authorList>
    </citation>
    <scope>NUCLEOTIDE SEQUENCE</scope>
    <source>
        <strain>DSM 1100</strain>
    </source>
</reference>
<evidence type="ECO:0000313" key="4">
    <source>
        <dbReference type="EMBL" id="AEE51239.1"/>
    </source>
</evidence>
<gene>
    <name evidence="4" type="ordered locus">Halhy_3381</name>
</gene>
<dbReference type="eggNOG" id="COG3291">
    <property type="taxonomic scope" value="Bacteria"/>
</dbReference>
<dbReference type="Pfam" id="PF19081">
    <property type="entry name" value="Ig_7"/>
    <property type="match status" value="1"/>
</dbReference>
<dbReference type="Pfam" id="PF00801">
    <property type="entry name" value="PKD"/>
    <property type="match status" value="1"/>
</dbReference>
<evidence type="ECO:0000313" key="5">
    <source>
        <dbReference type="Proteomes" id="UP000008461"/>
    </source>
</evidence>
<dbReference type="Gene3D" id="2.60.40.10">
    <property type="entry name" value="Immunoglobulins"/>
    <property type="match status" value="2"/>
</dbReference>
<proteinExistence type="predicted"/>
<dbReference type="RefSeq" id="WP_013765780.1">
    <property type="nucleotide sequence ID" value="NC_015510.1"/>
</dbReference>
<name>F4KUF7_HALH1</name>
<dbReference type="InterPro" id="IPR022409">
    <property type="entry name" value="PKD/Chitinase_dom"/>
</dbReference>
<protein>
    <submittedName>
        <fullName evidence="4">PKD domain containing protein</fullName>
    </submittedName>
</protein>